<proteinExistence type="predicted"/>
<dbReference type="Proteomes" id="UP000828251">
    <property type="component" value="Unassembled WGS sequence"/>
</dbReference>
<evidence type="ECO:0000256" key="1">
    <source>
        <dbReference type="SAM" id="MobiDB-lite"/>
    </source>
</evidence>
<keyword evidence="3" id="KW-1185">Reference proteome</keyword>
<organism evidence="2 3">
    <name type="scientific">Gossypium stocksii</name>
    <dbReference type="NCBI Taxonomy" id="47602"/>
    <lineage>
        <taxon>Eukaryota</taxon>
        <taxon>Viridiplantae</taxon>
        <taxon>Streptophyta</taxon>
        <taxon>Embryophyta</taxon>
        <taxon>Tracheophyta</taxon>
        <taxon>Spermatophyta</taxon>
        <taxon>Magnoliopsida</taxon>
        <taxon>eudicotyledons</taxon>
        <taxon>Gunneridae</taxon>
        <taxon>Pentapetalae</taxon>
        <taxon>rosids</taxon>
        <taxon>malvids</taxon>
        <taxon>Malvales</taxon>
        <taxon>Malvaceae</taxon>
        <taxon>Malvoideae</taxon>
        <taxon>Gossypium</taxon>
    </lineage>
</organism>
<gene>
    <name evidence="2" type="ORF">J1N35_018898</name>
</gene>
<dbReference type="AlphaFoldDB" id="A0A9D3VPX1"/>
<dbReference type="OrthoDB" id="1436833at2759"/>
<sequence>MQDAIQVIVRKKKVPLTSKFINDLFNLPDVEEDEYYPMVNNINWEFLQQVLDVETNSGSQWIIRKFRSHSCRREYLKPVAKEIHDCAEKKTGSACFPSLITSLYLRAYVETQANLKGQYVQGCITNHDLERFVEKVLELNQGEQEESNEPDTKESTNETEIETEANSITDIEEEEFDKELNSLKPVEGSATPEPKVESKEETVKLSVEPKFTTPMPTSSSTLKKLELSIMIDMWKFIHNQQQTYWKYAKIRDDSIRNTFQNISNTFVPRFPYPIFETWTEDTDYASRDRAEKDKGNESKK</sequence>
<accession>A0A9D3VPX1</accession>
<reference evidence="2 3" key="1">
    <citation type="journal article" date="2021" name="Plant Biotechnol. J.">
        <title>Multi-omics assisted identification of the key and species-specific regulatory components of drought-tolerant mechanisms in Gossypium stocksii.</title>
        <authorList>
            <person name="Yu D."/>
            <person name="Ke L."/>
            <person name="Zhang D."/>
            <person name="Wu Y."/>
            <person name="Sun Y."/>
            <person name="Mei J."/>
            <person name="Sun J."/>
            <person name="Sun Y."/>
        </authorList>
    </citation>
    <scope>NUCLEOTIDE SEQUENCE [LARGE SCALE GENOMIC DNA]</scope>
    <source>
        <strain evidence="3">cv. E1</strain>
        <tissue evidence="2">Leaf</tissue>
    </source>
</reference>
<dbReference type="EMBL" id="JAIQCV010000006">
    <property type="protein sequence ID" value="KAH1091641.1"/>
    <property type="molecule type" value="Genomic_DNA"/>
</dbReference>
<evidence type="ECO:0000313" key="2">
    <source>
        <dbReference type="EMBL" id="KAH1091641.1"/>
    </source>
</evidence>
<comment type="caution">
    <text evidence="2">The sequence shown here is derived from an EMBL/GenBank/DDBJ whole genome shotgun (WGS) entry which is preliminary data.</text>
</comment>
<evidence type="ECO:0000313" key="3">
    <source>
        <dbReference type="Proteomes" id="UP000828251"/>
    </source>
</evidence>
<protein>
    <submittedName>
        <fullName evidence="2">Uncharacterized protein</fullName>
    </submittedName>
</protein>
<name>A0A9D3VPX1_9ROSI</name>
<feature type="region of interest" description="Disordered" evidence="1">
    <location>
        <begin position="139"/>
        <end position="202"/>
    </location>
</feature>